<sequence>MRKVLVLPALVMLVLSAGCSSDTAGKGSSKPVAGKSAKPKPSVSGPIGARKQITSGRACSLLSEDELARLVGVAESERTDQDPVGSICSWAVSGSGPGDHTLTVFGDHFLMDGEPHTVAGLRARQNYKEDMRSCEVTVNTSGAADPTPVEDVSTERAIFVGYRDKRSTSRARLCQVADTVAEAYLRALPKA</sequence>
<dbReference type="Pfam" id="PF12079">
    <property type="entry name" value="DUF3558"/>
    <property type="match status" value="1"/>
</dbReference>
<dbReference type="PROSITE" id="PS51257">
    <property type="entry name" value="PROKAR_LIPOPROTEIN"/>
    <property type="match status" value="1"/>
</dbReference>
<feature type="chain" id="PRO_5046073788" evidence="2">
    <location>
        <begin position="25"/>
        <end position="191"/>
    </location>
</feature>
<accession>A0ABT0I3Z3</accession>
<evidence type="ECO:0000313" key="4">
    <source>
        <dbReference type="Proteomes" id="UP001522868"/>
    </source>
</evidence>
<name>A0ABT0I3Z3_9ACTN</name>
<dbReference type="EMBL" id="JALPTH010000001">
    <property type="protein sequence ID" value="MCK8676002.1"/>
    <property type="molecule type" value="Genomic_DNA"/>
</dbReference>
<protein>
    <submittedName>
        <fullName evidence="3">DUF3558 domain-containing protein</fullName>
    </submittedName>
</protein>
<reference evidence="3 4" key="1">
    <citation type="submission" date="2022-04" db="EMBL/GenBank/DDBJ databases">
        <title>Streptomyces sp. nov. LCR6-01 isolated from Lichen of Dirinaria sp.</title>
        <authorList>
            <person name="Kanchanasin P."/>
            <person name="Tanasupawat S."/>
            <person name="Phongsopitanun W."/>
        </authorList>
    </citation>
    <scope>NUCLEOTIDE SEQUENCE [LARGE SCALE GENOMIC DNA]</scope>
    <source>
        <strain evidence="3 4">LCR6-01</strain>
    </source>
</reference>
<evidence type="ECO:0000256" key="1">
    <source>
        <dbReference type="SAM" id="MobiDB-lite"/>
    </source>
</evidence>
<evidence type="ECO:0000256" key="2">
    <source>
        <dbReference type="SAM" id="SignalP"/>
    </source>
</evidence>
<keyword evidence="2" id="KW-0732">Signal</keyword>
<organism evidence="3 4">
    <name type="scientific">Streptomyces lichenis</name>
    <dbReference type="NCBI Taxonomy" id="2306967"/>
    <lineage>
        <taxon>Bacteria</taxon>
        <taxon>Bacillati</taxon>
        <taxon>Actinomycetota</taxon>
        <taxon>Actinomycetes</taxon>
        <taxon>Kitasatosporales</taxon>
        <taxon>Streptomycetaceae</taxon>
        <taxon>Streptomyces</taxon>
    </lineage>
</organism>
<gene>
    <name evidence="3" type="ORF">M1O15_00945</name>
</gene>
<keyword evidence="4" id="KW-1185">Reference proteome</keyword>
<evidence type="ECO:0000313" key="3">
    <source>
        <dbReference type="EMBL" id="MCK8676002.1"/>
    </source>
</evidence>
<dbReference type="RefSeq" id="WP_248631195.1">
    <property type="nucleotide sequence ID" value="NZ_JALPTH010000001.1"/>
</dbReference>
<comment type="caution">
    <text evidence="3">The sequence shown here is derived from an EMBL/GenBank/DDBJ whole genome shotgun (WGS) entry which is preliminary data.</text>
</comment>
<feature type="signal peptide" evidence="2">
    <location>
        <begin position="1"/>
        <end position="24"/>
    </location>
</feature>
<dbReference type="InterPro" id="IPR024520">
    <property type="entry name" value="DUF3558"/>
</dbReference>
<proteinExistence type="predicted"/>
<dbReference type="Proteomes" id="UP001522868">
    <property type="component" value="Unassembled WGS sequence"/>
</dbReference>
<feature type="region of interest" description="Disordered" evidence="1">
    <location>
        <begin position="21"/>
        <end position="49"/>
    </location>
</feature>